<proteinExistence type="predicted"/>
<comment type="caution">
    <text evidence="1">The sequence shown here is derived from an EMBL/GenBank/DDBJ whole genome shotgun (WGS) entry which is preliminary data.</text>
</comment>
<sequence>MQDKTEEIENIAWTVTGKVKKIQRYAFSEKPDLEFEYDPMGQRITKIVYPKSAPGVIDVDGVTKTYYVYDSQGNVMTVYTLKTEEAEKNLYLSERMLYGSTRLGMEQVNQIVASTNSGNIDINTKQQRVVGDKIFEMSNYLGNILATVTDRKLPEFDLGEGLAYYKPDVISFSDFFPGHGLLTGRNGNSNVYRYGGANGQEKVDEVSGVGNHYTADYWEYDSRVLRRWNNDPVTKPWMSPYHVFEGNPVFFADPSGANGEITIQDRDDGQGEEMVLSNTVILYKGSGLTDEQFDNYVSNYARVISQISNGQRFMEVDGPDGVKNLTVRADVQVLVAKDEQEALRMAAEVGETANIFKVFNGMNGGSSYVASSGEGAGWQGELVYQRLQDNASHEWLHLFGLEDRYLLGITKKDPFSPTDLNNTETRHQYAMQVKNDPNYHSEKNPNIMVNGSFTNLSKGQVRYLYSQIGVKKPSESGWEFGKGRGTQTVLIISKPSEINIKSVLSYVTLSRCIIYHPKLGRSHNGGKRAYNNLSTETKRDLNAVFQK</sequence>
<gene>
    <name evidence="1" type="ORF">GCM10009118_34270</name>
</gene>
<dbReference type="Proteomes" id="UP001501126">
    <property type="component" value="Unassembled WGS sequence"/>
</dbReference>
<dbReference type="Gene3D" id="2.180.10.10">
    <property type="entry name" value="RHS repeat-associated core"/>
    <property type="match status" value="1"/>
</dbReference>
<dbReference type="RefSeq" id="WP_343791091.1">
    <property type="nucleotide sequence ID" value="NZ_BAAAFH010000025.1"/>
</dbReference>
<organism evidence="1 2">
    <name type="scientific">Wandonia haliotis</name>
    <dbReference type="NCBI Taxonomy" id="574963"/>
    <lineage>
        <taxon>Bacteria</taxon>
        <taxon>Pseudomonadati</taxon>
        <taxon>Bacteroidota</taxon>
        <taxon>Flavobacteriia</taxon>
        <taxon>Flavobacteriales</taxon>
        <taxon>Crocinitomicaceae</taxon>
        <taxon>Wandonia</taxon>
    </lineage>
</organism>
<name>A0ABP3Y890_9FLAO</name>
<evidence type="ECO:0008006" key="3">
    <source>
        <dbReference type="Google" id="ProtNLM"/>
    </source>
</evidence>
<protein>
    <recommendedName>
        <fullName evidence="3">RHS repeat-associated core domain-containing protein</fullName>
    </recommendedName>
</protein>
<dbReference type="EMBL" id="BAAAFH010000025">
    <property type="protein sequence ID" value="GAA0877017.1"/>
    <property type="molecule type" value="Genomic_DNA"/>
</dbReference>
<keyword evidence="2" id="KW-1185">Reference proteome</keyword>
<accession>A0ABP3Y890</accession>
<evidence type="ECO:0000313" key="2">
    <source>
        <dbReference type="Proteomes" id="UP001501126"/>
    </source>
</evidence>
<evidence type="ECO:0000313" key="1">
    <source>
        <dbReference type="EMBL" id="GAA0877017.1"/>
    </source>
</evidence>
<reference evidence="2" key="1">
    <citation type="journal article" date="2019" name="Int. J. Syst. Evol. Microbiol.">
        <title>The Global Catalogue of Microorganisms (GCM) 10K type strain sequencing project: providing services to taxonomists for standard genome sequencing and annotation.</title>
        <authorList>
            <consortium name="The Broad Institute Genomics Platform"/>
            <consortium name="The Broad Institute Genome Sequencing Center for Infectious Disease"/>
            <person name="Wu L."/>
            <person name="Ma J."/>
        </authorList>
    </citation>
    <scope>NUCLEOTIDE SEQUENCE [LARGE SCALE GENOMIC DNA]</scope>
    <source>
        <strain evidence="2">JCM 16083</strain>
    </source>
</reference>